<feature type="active site" evidence="20">
    <location>
        <position position="169"/>
    </location>
</feature>
<keyword evidence="8 20" id="KW-0963">Cytoplasm</keyword>
<dbReference type="HAMAP" id="MF_00037">
    <property type="entry name" value="MurB"/>
    <property type="match status" value="1"/>
</dbReference>
<keyword evidence="10 20" id="KW-0285">Flavoprotein</keyword>
<evidence type="ECO:0000256" key="17">
    <source>
        <dbReference type="ARBA" id="ARBA00023316"/>
    </source>
</evidence>
<dbReference type="Gene3D" id="3.30.465.10">
    <property type="match status" value="1"/>
</dbReference>
<dbReference type="InterPro" id="IPR016167">
    <property type="entry name" value="FAD-bd_PCMH_sub1"/>
</dbReference>
<dbReference type="InterPro" id="IPR011601">
    <property type="entry name" value="MurB_C"/>
</dbReference>
<evidence type="ECO:0000256" key="2">
    <source>
        <dbReference type="ARBA" id="ARBA00003921"/>
    </source>
</evidence>
<dbReference type="Gene3D" id="3.30.43.10">
    <property type="entry name" value="Uridine Diphospho-n-acetylenolpyruvylglucosamine Reductase, domain 2"/>
    <property type="match status" value="1"/>
</dbReference>
<comment type="pathway">
    <text evidence="4 20">Cell wall biogenesis; peptidoglycan biosynthesis.</text>
</comment>
<accession>N6WRW8</accession>
<dbReference type="Proteomes" id="UP000013165">
    <property type="component" value="Unassembled WGS sequence"/>
</dbReference>
<protein>
    <recommendedName>
        <fullName evidence="7 20">UDP-N-acetylenolpyruvoylglucosamine reductase</fullName>
        <ecNumber evidence="6 20">1.3.1.98</ecNumber>
    </recommendedName>
    <alternativeName>
        <fullName evidence="18 20">UDP-N-acetylmuramate dehydrogenase</fullName>
    </alternativeName>
</protein>
<dbReference type="eggNOG" id="COG0812">
    <property type="taxonomic scope" value="Bacteria"/>
</dbReference>
<keyword evidence="13 20" id="KW-0133">Cell shape</keyword>
<dbReference type="UniPathway" id="UPA00219"/>
<dbReference type="STRING" id="626887.J057_20215"/>
<keyword evidence="15 20" id="KW-0560">Oxidoreductase</keyword>
<comment type="caution">
    <text evidence="22">The sequence shown here is derived from an EMBL/GenBank/DDBJ whole genome shotgun (WGS) entry which is preliminary data.</text>
</comment>
<dbReference type="SUPFAM" id="SSF56194">
    <property type="entry name" value="Uridine diphospho-N-Acetylenolpyruvylglucosamine reductase, MurB, C-terminal domain"/>
    <property type="match status" value="1"/>
</dbReference>
<evidence type="ECO:0000256" key="11">
    <source>
        <dbReference type="ARBA" id="ARBA00022827"/>
    </source>
</evidence>
<dbReference type="NCBIfam" id="NF000755">
    <property type="entry name" value="PRK00046.1"/>
    <property type="match status" value="1"/>
</dbReference>
<evidence type="ECO:0000313" key="23">
    <source>
        <dbReference type="Proteomes" id="UP000013165"/>
    </source>
</evidence>
<keyword evidence="11 20" id="KW-0274">FAD</keyword>
<dbReference type="GO" id="GO:0008762">
    <property type="term" value="F:UDP-N-acetylmuramate dehydrogenase activity"/>
    <property type="evidence" value="ECO:0007669"/>
    <property type="project" value="UniProtKB-UniRule"/>
</dbReference>
<keyword evidence="14 20" id="KW-0573">Peptidoglycan synthesis</keyword>
<evidence type="ECO:0000256" key="20">
    <source>
        <dbReference type="HAMAP-Rule" id="MF_00037"/>
    </source>
</evidence>
<comment type="cofactor">
    <cofactor evidence="1 20">
        <name>FAD</name>
        <dbReference type="ChEBI" id="CHEBI:57692"/>
    </cofactor>
</comment>
<dbReference type="Gene3D" id="3.90.78.10">
    <property type="entry name" value="UDP-N-acetylenolpyruvoylglucosamine reductase, C-terminal domain"/>
    <property type="match status" value="1"/>
</dbReference>
<dbReference type="GO" id="GO:0071949">
    <property type="term" value="F:FAD binding"/>
    <property type="evidence" value="ECO:0007669"/>
    <property type="project" value="InterPro"/>
</dbReference>
<evidence type="ECO:0000256" key="10">
    <source>
        <dbReference type="ARBA" id="ARBA00022630"/>
    </source>
</evidence>
<comment type="subcellular location">
    <subcellularLocation>
        <location evidence="3 20">Cytoplasm</location>
    </subcellularLocation>
</comment>
<dbReference type="SUPFAM" id="SSF56176">
    <property type="entry name" value="FAD-binding/transporter-associated domain-like"/>
    <property type="match status" value="1"/>
</dbReference>
<dbReference type="Pfam" id="PF01565">
    <property type="entry name" value="FAD_binding_4"/>
    <property type="match status" value="1"/>
</dbReference>
<evidence type="ECO:0000256" key="7">
    <source>
        <dbReference type="ARBA" id="ARBA00015188"/>
    </source>
</evidence>
<dbReference type="GO" id="GO:0009252">
    <property type="term" value="P:peptidoglycan biosynthetic process"/>
    <property type="evidence" value="ECO:0007669"/>
    <property type="project" value="UniProtKB-UniRule"/>
</dbReference>
<organism evidence="22 23">
    <name type="scientific">Marinobacter nanhaiticus D15-8W</name>
    <dbReference type="NCBI Taxonomy" id="626887"/>
    <lineage>
        <taxon>Bacteria</taxon>
        <taxon>Pseudomonadati</taxon>
        <taxon>Pseudomonadota</taxon>
        <taxon>Gammaproteobacteria</taxon>
        <taxon>Pseudomonadales</taxon>
        <taxon>Marinobacteraceae</taxon>
        <taxon>Marinobacter</taxon>
    </lineage>
</organism>
<dbReference type="PATRIC" id="fig|626887.3.peg.4045"/>
<keyword evidence="23" id="KW-1185">Reference proteome</keyword>
<dbReference type="NCBIfam" id="NF010478">
    <property type="entry name" value="PRK13903.1"/>
    <property type="match status" value="1"/>
</dbReference>
<dbReference type="InterPro" id="IPR016169">
    <property type="entry name" value="FAD-bd_PCMH_sub2"/>
</dbReference>
<dbReference type="InterPro" id="IPR016166">
    <property type="entry name" value="FAD-bd_PCMH"/>
</dbReference>
<feature type="active site" description="Proton donor" evidence="20">
    <location>
        <position position="243"/>
    </location>
</feature>
<evidence type="ECO:0000256" key="1">
    <source>
        <dbReference type="ARBA" id="ARBA00001974"/>
    </source>
</evidence>
<evidence type="ECO:0000256" key="18">
    <source>
        <dbReference type="ARBA" id="ARBA00031026"/>
    </source>
</evidence>
<evidence type="ECO:0000256" key="4">
    <source>
        <dbReference type="ARBA" id="ARBA00004752"/>
    </source>
</evidence>
<comment type="similarity">
    <text evidence="5 20">Belongs to the MurB family.</text>
</comment>
<dbReference type="RefSeq" id="WP_004581978.1">
    <property type="nucleotide sequence ID" value="NZ_AP028878.1"/>
</dbReference>
<comment type="function">
    <text evidence="2 20">Cell wall formation.</text>
</comment>
<feature type="active site" evidence="20">
    <location>
        <position position="338"/>
    </location>
</feature>
<evidence type="ECO:0000256" key="3">
    <source>
        <dbReference type="ARBA" id="ARBA00004496"/>
    </source>
</evidence>
<evidence type="ECO:0000256" key="16">
    <source>
        <dbReference type="ARBA" id="ARBA00023306"/>
    </source>
</evidence>
<evidence type="ECO:0000256" key="6">
    <source>
        <dbReference type="ARBA" id="ARBA00012518"/>
    </source>
</evidence>
<dbReference type="PROSITE" id="PS51387">
    <property type="entry name" value="FAD_PCMH"/>
    <property type="match status" value="1"/>
</dbReference>
<dbReference type="InterPro" id="IPR003170">
    <property type="entry name" value="MurB"/>
</dbReference>
<evidence type="ECO:0000256" key="12">
    <source>
        <dbReference type="ARBA" id="ARBA00022857"/>
    </source>
</evidence>
<dbReference type="EC" id="1.3.1.98" evidence="6 20"/>
<dbReference type="GO" id="GO:0071555">
    <property type="term" value="P:cell wall organization"/>
    <property type="evidence" value="ECO:0007669"/>
    <property type="project" value="UniProtKB-KW"/>
</dbReference>
<proteinExistence type="inferred from homology"/>
<keyword evidence="17 20" id="KW-0961">Cell wall biogenesis/degradation</keyword>
<reference evidence="22 23" key="1">
    <citation type="journal article" date="2013" name="Genome Announc.">
        <title>Genome Sequence of the Polycyclic Aromatic Hydrocarbon-Degrading Bacterium Strain Marinobacter nanhaiticus D15-8WT.</title>
        <authorList>
            <person name="Cui Z."/>
            <person name="Gao W."/>
            <person name="Li Q."/>
            <person name="Xu G."/>
            <person name="Zheng L."/>
        </authorList>
    </citation>
    <scope>NUCLEOTIDE SEQUENCE [LARGE SCALE GENOMIC DNA]</scope>
    <source>
        <strain evidence="22 23">D15-8W</strain>
    </source>
</reference>
<dbReference type="GO" id="GO:0051301">
    <property type="term" value="P:cell division"/>
    <property type="evidence" value="ECO:0007669"/>
    <property type="project" value="UniProtKB-KW"/>
</dbReference>
<dbReference type="OrthoDB" id="9804753at2"/>
<evidence type="ECO:0000256" key="8">
    <source>
        <dbReference type="ARBA" id="ARBA00022490"/>
    </source>
</evidence>
<keyword evidence="9 20" id="KW-0132">Cell division</keyword>
<dbReference type="InterPro" id="IPR036318">
    <property type="entry name" value="FAD-bd_PCMH-like_sf"/>
</dbReference>
<dbReference type="GO" id="GO:0005829">
    <property type="term" value="C:cytosol"/>
    <property type="evidence" value="ECO:0007669"/>
    <property type="project" value="TreeGrafter"/>
</dbReference>
<evidence type="ECO:0000256" key="13">
    <source>
        <dbReference type="ARBA" id="ARBA00022960"/>
    </source>
</evidence>
<dbReference type="HOGENOM" id="CLU_035304_0_0_6"/>
<evidence type="ECO:0000256" key="9">
    <source>
        <dbReference type="ARBA" id="ARBA00022618"/>
    </source>
</evidence>
<dbReference type="InterPro" id="IPR036635">
    <property type="entry name" value="MurB_C_sf"/>
</dbReference>
<dbReference type="GO" id="GO:0008360">
    <property type="term" value="P:regulation of cell shape"/>
    <property type="evidence" value="ECO:0007669"/>
    <property type="project" value="UniProtKB-KW"/>
</dbReference>
<name>N6WRW8_9GAMM</name>
<evidence type="ECO:0000256" key="5">
    <source>
        <dbReference type="ARBA" id="ARBA00010485"/>
    </source>
</evidence>
<dbReference type="NCBIfam" id="TIGR00179">
    <property type="entry name" value="murB"/>
    <property type="match status" value="1"/>
</dbReference>
<evidence type="ECO:0000256" key="15">
    <source>
        <dbReference type="ARBA" id="ARBA00023002"/>
    </source>
</evidence>
<feature type="domain" description="FAD-binding PCMH-type" evidence="21">
    <location>
        <begin position="21"/>
        <end position="192"/>
    </location>
</feature>
<evidence type="ECO:0000256" key="14">
    <source>
        <dbReference type="ARBA" id="ARBA00022984"/>
    </source>
</evidence>
<keyword evidence="12 20" id="KW-0521">NADP</keyword>
<dbReference type="InterPro" id="IPR006094">
    <property type="entry name" value="Oxid_FAD_bind_N"/>
</dbReference>
<gene>
    <name evidence="20" type="primary">murB</name>
    <name evidence="22" type="ORF">J057_20215</name>
</gene>
<comment type="catalytic activity">
    <reaction evidence="19 20">
        <text>UDP-N-acetyl-alpha-D-muramate + NADP(+) = UDP-N-acetyl-3-O-(1-carboxyvinyl)-alpha-D-glucosamine + NADPH + H(+)</text>
        <dbReference type="Rhea" id="RHEA:12248"/>
        <dbReference type="ChEBI" id="CHEBI:15378"/>
        <dbReference type="ChEBI" id="CHEBI:57783"/>
        <dbReference type="ChEBI" id="CHEBI:58349"/>
        <dbReference type="ChEBI" id="CHEBI:68483"/>
        <dbReference type="ChEBI" id="CHEBI:70757"/>
        <dbReference type="EC" id="1.3.1.98"/>
    </reaction>
</comment>
<dbReference type="EMBL" id="APLQ01000014">
    <property type="protein sequence ID" value="ENO13757.1"/>
    <property type="molecule type" value="Genomic_DNA"/>
</dbReference>
<keyword evidence="16 20" id="KW-0131">Cell cycle</keyword>
<evidence type="ECO:0000313" key="22">
    <source>
        <dbReference type="EMBL" id="ENO13757.1"/>
    </source>
</evidence>
<dbReference type="PANTHER" id="PTHR21071">
    <property type="entry name" value="UDP-N-ACETYLENOLPYRUVOYLGLUCOSAMINE REDUCTASE"/>
    <property type="match status" value="1"/>
</dbReference>
<evidence type="ECO:0000256" key="19">
    <source>
        <dbReference type="ARBA" id="ARBA00048914"/>
    </source>
</evidence>
<evidence type="ECO:0000259" key="21">
    <source>
        <dbReference type="PROSITE" id="PS51387"/>
    </source>
</evidence>
<dbReference type="Pfam" id="PF02873">
    <property type="entry name" value="MurB_C"/>
    <property type="match status" value="1"/>
</dbReference>
<dbReference type="PANTHER" id="PTHR21071:SF4">
    <property type="entry name" value="UDP-N-ACETYLENOLPYRUVOYLGLUCOSAMINE REDUCTASE"/>
    <property type="match status" value="1"/>
</dbReference>
<sequence>MNSGVVEREADVSLQTCNTLRLPAKAAWLCRVKNIEELCEALDWADHRSLPTLILGGGSNVIVADDFPGLVIKVAFSGRCWSDVSAESATLELGAGENWHATVMYAVRAGYRGIENLALIPGTVGAAPIQNIGAYGVELSHTVVDVQVWDREAGDTRTLSADECEFGYRDSLFKRHPDRYVVLRVRLRLSRKTPLNLGYRDLQEFFEENADVGTLTPEDVARAVMQVRCRKLPDPDFLPNAGSFFKNPVVALGQYRTLKERFPELVAYESADSAKLAAGWLIDFCGWKGYRESHVGVHNRQALVLVHHGDGEGRELLSLAARIRDDVKGRFGVALEVEPRIFPVELRSEFGF</sequence>
<dbReference type="AlphaFoldDB" id="N6WRW8"/>